<keyword evidence="1" id="KW-0805">Transcription regulation</keyword>
<dbReference type="PANTHER" id="PTHR30055">
    <property type="entry name" value="HTH-TYPE TRANSCRIPTIONAL REGULATOR RUTR"/>
    <property type="match status" value="1"/>
</dbReference>
<dbReference type="Pfam" id="PF00440">
    <property type="entry name" value="TetR_N"/>
    <property type="match status" value="1"/>
</dbReference>
<dbReference type="InterPro" id="IPR050109">
    <property type="entry name" value="HTH-type_TetR-like_transc_reg"/>
</dbReference>
<feature type="domain" description="HTH tetR-type" evidence="5">
    <location>
        <begin position="16"/>
        <end position="76"/>
    </location>
</feature>
<dbReference type="InterPro" id="IPR009057">
    <property type="entry name" value="Homeodomain-like_sf"/>
</dbReference>
<evidence type="ECO:0000313" key="6">
    <source>
        <dbReference type="EMBL" id="PPJ36608.1"/>
    </source>
</evidence>
<evidence type="ECO:0000256" key="4">
    <source>
        <dbReference type="PROSITE-ProRule" id="PRU00335"/>
    </source>
</evidence>
<feature type="DNA-binding region" description="H-T-H motif" evidence="4">
    <location>
        <begin position="39"/>
        <end position="58"/>
    </location>
</feature>
<dbReference type="GO" id="GO:0003700">
    <property type="term" value="F:DNA-binding transcription factor activity"/>
    <property type="evidence" value="ECO:0007669"/>
    <property type="project" value="TreeGrafter"/>
</dbReference>
<accession>A0A2S6AN13</accession>
<evidence type="ECO:0000256" key="3">
    <source>
        <dbReference type="ARBA" id="ARBA00023163"/>
    </source>
</evidence>
<dbReference type="InterPro" id="IPR001647">
    <property type="entry name" value="HTH_TetR"/>
</dbReference>
<dbReference type="Gene3D" id="1.10.357.10">
    <property type="entry name" value="Tetracycline Repressor, domain 2"/>
    <property type="match status" value="1"/>
</dbReference>
<proteinExistence type="predicted"/>
<protein>
    <recommendedName>
        <fullName evidence="5">HTH tetR-type domain-containing protein</fullName>
    </recommendedName>
</protein>
<dbReference type="GO" id="GO:0000976">
    <property type="term" value="F:transcription cis-regulatory region binding"/>
    <property type="evidence" value="ECO:0007669"/>
    <property type="project" value="TreeGrafter"/>
</dbReference>
<reference evidence="6 7" key="1">
    <citation type="submission" date="2018-02" db="EMBL/GenBank/DDBJ databases">
        <title>8 Nocardia nova and 1 Nocardia cyriacigeorgica strain used for evolution to TMP-SMX.</title>
        <authorList>
            <person name="Mehta H."/>
            <person name="Weng J."/>
            <person name="Shamoo Y."/>
        </authorList>
    </citation>
    <scope>NUCLEOTIDE SEQUENCE [LARGE SCALE GENOMIC DNA]</scope>
    <source>
        <strain evidence="6 7">MDA3139</strain>
    </source>
</reference>
<organism evidence="6 7">
    <name type="scientific">Nocardia nova</name>
    <dbReference type="NCBI Taxonomy" id="37330"/>
    <lineage>
        <taxon>Bacteria</taxon>
        <taxon>Bacillati</taxon>
        <taxon>Actinomycetota</taxon>
        <taxon>Actinomycetes</taxon>
        <taxon>Mycobacteriales</taxon>
        <taxon>Nocardiaceae</taxon>
        <taxon>Nocardia</taxon>
    </lineage>
</organism>
<comment type="caution">
    <text evidence="6">The sequence shown here is derived from an EMBL/GenBank/DDBJ whole genome shotgun (WGS) entry which is preliminary data.</text>
</comment>
<sequence length="140" mass="15348">MGAPAHIGRPTGADGDRTRRRIQTAAMNHMADVGYANATMKAIAEQANVTSAAIYHHFRSKEALVVDTLVSTLDEVMRRLEAAAAIESTLVGHAPSVNPRMNHIHCRAENRRLEIDTQCIRHGSEPLRNRVARPFGCGSR</sequence>
<dbReference type="InterPro" id="IPR023772">
    <property type="entry name" value="DNA-bd_HTH_TetR-type_CS"/>
</dbReference>
<dbReference type="SUPFAM" id="SSF46689">
    <property type="entry name" value="Homeodomain-like"/>
    <property type="match status" value="1"/>
</dbReference>
<gene>
    <name evidence="6" type="ORF">C5E45_19540</name>
</gene>
<dbReference type="PANTHER" id="PTHR30055:SF234">
    <property type="entry name" value="HTH-TYPE TRANSCRIPTIONAL REGULATOR BETI"/>
    <property type="match status" value="1"/>
</dbReference>
<evidence type="ECO:0000313" key="7">
    <source>
        <dbReference type="Proteomes" id="UP000239874"/>
    </source>
</evidence>
<dbReference type="EMBL" id="PSZC01000013">
    <property type="protein sequence ID" value="PPJ36608.1"/>
    <property type="molecule type" value="Genomic_DNA"/>
</dbReference>
<evidence type="ECO:0000256" key="1">
    <source>
        <dbReference type="ARBA" id="ARBA00023015"/>
    </source>
</evidence>
<dbReference type="RefSeq" id="WP_104380108.1">
    <property type="nucleotide sequence ID" value="NZ_PSZC01000013.1"/>
</dbReference>
<dbReference type="PROSITE" id="PS01081">
    <property type="entry name" value="HTH_TETR_1"/>
    <property type="match status" value="1"/>
</dbReference>
<dbReference type="AlphaFoldDB" id="A0A2S6AN13"/>
<dbReference type="PROSITE" id="PS50977">
    <property type="entry name" value="HTH_TETR_2"/>
    <property type="match status" value="1"/>
</dbReference>
<dbReference type="Proteomes" id="UP000239874">
    <property type="component" value="Unassembled WGS sequence"/>
</dbReference>
<keyword evidence="3" id="KW-0804">Transcription</keyword>
<evidence type="ECO:0000256" key="2">
    <source>
        <dbReference type="ARBA" id="ARBA00023125"/>
    </source>
</evidence>
<keyword evidence="2 4" id="KW-0238">DNA-binding</keyword>
<name>A0A2S6AN13_9NOCA</name>
<evidence type="ECO:0000259" key="5">
    <source>
        <dbReference type="PROSITE" id="PS50977"/>
    </source>
</evidence>
<dbReference type="PRINTS" id="PR00455">
    <property type="entry name" value="HTHTETR"/>
</dbReference>